<keyword evidence="9 12" id="KW-0255">Endonuclease</keyword>
<dbReference type="GO" id="GO:0043137">
    <property type="term" value="P:DNA replication, removal of RNA primer"/>
    <property type="evidence" value="ECO:0007669"/>
    <property type="project" value="TreeGrafter"/>
</dbReference>
<evidence type="ECO:0000256" key="12">
    <source>
        <dbReference type="PROSITE-ProRule" id="PRU01319"/>
    </source>
</evidence>
<dbReference type="Gene3D" id="3.30.420.10">
    <property type="entry name" value="Ribonuclease H-like superfamily/Ribonuclease H"/>
    <property type="match status" value="1"/>
</dbReference>
<comment type="similarity">
    <text evidence="5 13">Belongs to the RNase HII family.</text>
</comment>
<evidence type="ECO:0000256" key="2">
    <source>
        <dbReference type="ARBA" id="ARBA00001946"/>
    </source>
</evidence>
<dbReference type="AlphaFoldDB" id="A0A1G2QCG1"/>
<dbReference type="EC" id="3.1.26.4" evidence="13"/>
<dbReference type="GO" id="GO:0046872">
    <property type="term" value="F:metal ion binding"/>
    <property type="evidence" value="ECO:0007669"/>
    <property type="project" value="UniProtKB-KW"/>
</dbReference>
<evidence type="ECO:0000313" key="15">
    <source>
        <dbReference type="EMBL" id="OHA58265.1"/>
    </source>
</evidence>
<dbReference type="STRING" id="1802438.A2571_03350"/>
<accession>A0A1G2QCG1</accession>
<evidence type="ECO:0000256" key="9">
    <source>
        <dbReference type="ARBA" id="ARBA00022759"/>
    </source>
</evidence>
<keyword evidence="8 12" id="KW-0479">Metal-binding</keyword>
<sequence>MAKKENIKWLIGVDEAGRGPVAGPVTVGLLAIKSKKLNFLKNKFFAGGVRDSKKLSAKKREAILAELNILQKEGWLKFVCAHIESKKIDSEGINQSIKNGIVQVLNKIKISPKECEVRLDGLLKAPAVFTNQTTIIKGDETEVVIALASVVAKVSRDQLMVKLALKYPDYGLERHKGYGTRLHLKALKRHGLSPIHRQTYLGRLVGLVPTGDLHKRGK</sequence>
<organism evidence="15 16">
    <name type="scientific">Candidatus Vogelbacteria bacterium RIFOXYD1_FULL_44_32</name>
    <dbReference type="NCBI Taxonomy" id="1802438"/>
    <lineage>
        <taxon>Bacteria</taxon>
        <taxon>Candidatus Vogeliibacteriota</taxon>
    </lineage>
</organism>
<dbReference type="InterPro" id="IPR012337">
    <property type="entry name" value="RNaseH-like_sf"/>
</dbReference>
<evidence type="ECO:0000313" key="16">
    <source>
        <dbReference type="Proteomes" id="UP000177043"/>
    </source>
</evidence>
<dbReference type="NCBIfam" id="NF000595">
    <property type="entry name" value="PRK00015.1-3"/>
    <property type="match status" value="1"/>
</dbReference>
<dbReference type="CDD" id="cd07182">
    <property type="entry name" value="RNase_HII_bacteria_HII_like"/>
    <property type="match status" value="1"/>
</dbReference>
<feature type="binding site" evidence="12">
    <location>
        <position position="15"/>
    </location>
    <ligand>
        <name>a divalent metal cation</name>
        <dbReference type="ChEBI" id="CHEBI:60240"/>
    </ligand>
</feature>
<dbReference type="GO" id="GO:0003723">
    <property type="term" value="F:RNA binding"/>
    <property type="evidence" value="ECO:0007669"/>
    <property type="project" value="UniProtKB-UniRule"/>
</dbReference>
<reference evidence="15 16" key="1">
    <citation type="journal article" date="2016" name="Nat. Commun.">
        <title>Thousands of microbial genomes shed light on interconnected biogeochemical processes in an aquifer system.</title>
        <authorList>
            <person name="Anantharaman K."/>
            <person name="Brown C.T."/>
            <person name="Hug L.A."/>
            <person name="Sharon I."/>
            <person name="Castelle C.J."/>
            <person name="Probst A.J."/>
            <person name="Thomas B.C."/>
            <person name="Singh A."/>
            <person name="Wilkins M.J."/>
            <person name="Karaoz U."/>
            <person name="Brodie E.L."/>
            <person name="Williams K.H."/>
            <person name="Hubbard S.S."/>
            <person name="Banfield J.F."/>
        </authorList>
    </citation>
    <scope>NUCLEOTIDE SEQUENCE [LARGE SCALE GENOMIC DNA]</scope>
</reference>
<feature type="binding site" evidence="12">
    <location>
        <position position="14"/>
    </location>
    <ligand>
        <name>a divalent metal cation</name>
        <dbReference type="ChEBI" id="CHEBI:60240"/>
    </ligand>
</feature>
<evidence type="ECO:0000256" key="4">
    <source>
        <dbReference type="ARBA" id="ARBA00004496"/>
    </source>
</evidence>
<feature type="binding site" evidence="12">
    <location>
        <position position="120"/>
    </location>
    <ligand>
        <name>a divalent metal cation</name>
        <dbReference type="ChEBI" id="CHEBI:60240"/>
    </ligand>
</feature>
<comment type="subcellular location">
    <subcellularLocation>
        <location evidence="4">Cytoplasm</location>
    </subcellularLocation>
</comment>
<dbReference type="PANTHER" id="PTHR10954:SF18">
    <property type="entry name" value="RIBONUCLEASE HII"/>
    <property type="match status" value="1"/>
</dbReference>
<dbReference type="GO" id="GO:0004523">
    <property type="term" value="F:RNA-DNA hybrid ribonuclease activity"/>
    <property type="evidence" value="ECO:0007669"/>
    <property type="project" value="UniProtKB-UniRule"/>
</dbReference>
<keyword evidence="11" id="KW-0464">Manganese</keyword>
<comment type="cofactor">
    <cofactor evidence="2">
        <name>Mg(2+)</name>
        <dbReference type="ChEBI" id="CHEBI:18420"/>
    </cofactor>
</comment>
<dbReference type="SUPFAM" id="SSF53098">
    <property type="entry name" value="Ribonuclease H-like"/>
    <property type="match status" value="1"/>
</dbReference>
<evidence type="ECO:0000256" key="8">
    <source>
        <dbReference type="ARBA" id="ARBA00022723"/>
    </source>
</evidence>
<dbReference type="EMBL" id="MHTJ01000004">
    <property type="protein sequence ID" value="OHA58265.1"/>
    <property type="molecule type" value="Genomic_DNA"/>
</dbReference>
<keyword evidence="7 12" id="KW-0540">Nuclease</keyword>
<proteinExistence type="inferred from homology"/>
<evidence type="ECO:0000256" key="10">
    <source>
        <dbReference type="ARBA" id="ARBA00022801"/>
    </source>
</evidence>
<feature type="domain" description="RNase H type-2" evidence="14">
    <location>
        <begin position="8"/>
        <end position="212"/>
    </location>
</feature>
<evidence type="ECO:0000256" key="5">
    <source>
        <dbReference type="ARBA" id="ARBA00007383"/>
    </source>
</evidence>
<name>A0A1G2QCG1_9BACT</name>
<keyword evidence="10 12" id="KW-0378">Hydrolase</keyword>
<dbReference type="GO" id="GO:0032299">
    <property type="term" value="C:ribonuclease H2 complex"/>
    <property type="evidence" value="ECO:0007669"/>
    <property type="project" value="TreeGrafter"/>
</dbReference>
<dbReference type="Pfam" id="PF01351">
    <property type="entry name" value="RNase_HII"/>
    <property type="match status" value="1"/>
</dbReference>
<dbReference type="InterPro" id="IPR036397">
    <property type="entry name" value="RNaseH_sf"/>
</dbReference>
<dbReference type="InterPro" id="IPR001352">
    <property type="entry name" value="RNase_HII/HIII"/>
</dbReference>
<evidence type="ECO:0000256" key="11">
    <source>
        <dbReference type="ARBA" id="ARBA00023211"/>
    </source>
</evidence>
<evidence type="ECO:0000256" key="6">
    <source>
        <dbReference type="ARBA" id="ARBA00022490"/>
    </source>
</evidence>
<protein>
    <recommendedName>
        <fullName evidence="13">Ribonuclease</fullName>
        <ecNumber evidence="13">3.1.26.4</ecNumber>
    </recommendedName>
</protein>
<evidence type="ECO:0000256" key="7">
    <source>
        <dbReference type="ARBA" id="ARBA00022722"/>
    </source>
</evidence>
<dbReference type="Proteomes" id="UP000177043">
    <property type="component" value="Unassembled WGS sequence"/>
</dbReference>
<dbReference type="PROSITE" id="PS51975">
    <property type="entry name" value="RNASE_H_2"/>
    <property type="match status" value="1"/>
</dbReference>
<evidence type="ECO:0000256" key="13">
    <source>
        <dbReference type="RuleBase" id="RU003515"/>
    </source>
</evidence>
<comment type="function">
    <text evidence="3 13">Endonuclease that specifically degrades the RNA of RNA-DNA hybrids.</text>
</comment>
<comment type="catalytic activity">
    <reaction evidence="1 12 13">
        <text>Endonucleolytic cleavage to 5'-phosphomonoester.</text>
        <dbReference type="EC" id="3.1.26.4"/>
    </reaction>
</comment>
<dbReference type="PANTHER" id="PTHR10954">
    <property type="entry name" value="RIBONUCLEASE H2 SUBUNIT A"/>
    <property type="match status" value="1"/>
</dbReference>
<comment type="cofactor">
    <cofactor evidence="12">
        <name>Mn(2+)</name>
        <dbReference type="ChEBI" id="CHEBI:29035"/>
    </cofactor>
    <cofactor evidence="12">
        <name>Mg(2+)</name>
        <dbReference type="ChEBI" id="CHEBI:18420"/>
    </cofactor>
    <text evidence="12">Manganese or magnesium. Binds 1 divalent metal ion per monomer in the absence of substrate. May bind a second metal ion after substrate binding.</text>
</comment>
<dbReference type="InterPro" id="IPR024567">
    <property type="entry name" value="RNase_HII/HIII_dom"/>
</dbReference>
<comment type="caution">
    <text evidence="15">The sequence shown here is derived from an EMBL/GenBank/DDBJ whole genome shotgun (WGS) entry which is preliminary data.</text>
</comment>
<dbReference type="GO" id="GO:0005737">
    <property type="term" value="C:cytoplasm"/>
    <property type="evidence" value="ECO:0007669"/>
    <property type="project" value="UniProtKB-SubCell"/>
</dbReference>
<evidence type="ECO:0000259" key="14">
    <source>
        <dbReference type="PROSITE" id="PS51975"/>
    </source>
</evidence>
<gene>
    <name evidence="15" type="ORF">A2571_03350</name>
</gene>
<keyword evidence="6" id="KW-0963">Cytoplasm</keyword>
<dbReference type="InterPro" id="IPR022898">
    <property type="entry name" value="RNase_HII"/>
</dbReference>
<dbReference type="GO" id="GO:0006298">
    <property type="term" value="P:mismatch repair"/>
    <property type="evidence" value="ECO:0007669"/>
    <property type="project" value="TreeGrafter"/>
</dbReference>
<evidence type="ECO:0000256" key="3">
    <source>
        <dbReference type="ARBA" id="ARBA00004065"/>
    </source>
</evidence>
<evidence type="ECO:0000256" key="1">
    <source>
        <dbReference type="ARBA" id="ARBA00000077"/>
    </source>
</evidence>